<dbReference type="Proteomes" id="UP001519344">
    <property type="component" value="Unassembled WGS sequence"/>
</dbReference>
<gene>
    <name evidence="8" type="ORF">J2Z65_006441</name>
</gene>
<reference evidence="8 9" key="1">
    <citation type="submission" date="2021-03" db="EMBL/GenBank/DDBJ databases">
        <title>Genomic Encyclopedia of Type Strains, Phase IV (KMG-IV): sequencing the most valuable type-strain genomes for metagenomic binning, comparative biology and taxonomic classification.</title>
        <authorList>
            <person name="Goeker M."/>
        </authorList>
    </citation>
    <scope>NUCLEOTIDE SEQUENCE [LARGE SCALE GENOMIC DNA]</scope>
    <source>
        <strain evidence="8 9">DSM 24950</strain>
    </source>
</reference>
<feature type="domain" description="Pre-toxin TG" evidence="7">
    <location>
        <begin position="54"/>
        <end position="121"/>
    </location>
</feature>
<feature type="transmembrane region" description="Helical" evidence="4">
    <location>
        <begin position="41"/>
        <end position="62"/>
    </location>
</feature>
<comment type="caution">
    <text evidence="8">The sequence shown here is derived from an EMBL/GenBank/DDBJ whole genome shotgun (WGS) entry which is preliminary data.</text>
</comment>
<keyword evidence="5" id="KW-0732">Signal</keyword>
<dbReference type="InterPro" id="IPR029501">
    <property type="entry name" value="EndoU_bac"/>
</dbReference>
<evidence type="ECO:0000256" key="2">
    <source>
        <dbReference type="ARBA" id="ARBA00022525"/>
    </source>
</evidence>
<evidence type="ECO:0000256" key="4">
    <source>
        <dbReference type="SAM" id="Phobius"/>
    </source>
</evidence>
<dbReference type="InterPro" id="IPR027797">
    <property type="entry name" value="PT-TG_dom"/>
</dbReference>
<sequence>MIRYFPLGTLIAVILFFAFPDAATADNCGSLTDCFNTQRAAVAATVGLGIFATLLSVGLNFVPVVGQVKGIIEAITGKDLITGQELETWERALNLVPFGAIGKIGRIGDILDAGGDVGKGLRHADELDELADAGRAGRTGVPSKGSRRAVDVDAGSGPRRSRDADGESTPTPEAGSGGAAKPPNDSGGRGSSSGHGDSDPIRPNDGEGGKPKVLLYKLRPGYDTHFSEVEDVVWKKGRGILGGHNLHNFEEVFTKNGWNMDDLIISRTPHPTIDGVYEIKYQLPAKDMTGQIIEGQYKNIPFPKTVYDPSVIPDEKMLEWGRQAMANATQSTNGRILTGTAPNGLKFQGYIENGEITNFFPILEKP</sequence>
<protein>
    <recommendedName>
        <fullName evidence="10">Bacterial EndoU nuclease domain-containing protein</fullName>
    </recommendedName>
</protein>
<evidence type="ECO:0008006" key="10">
    <source>
        <dbReference type="Google" id="ProtNLM"/>
    </source>
</evidence>
<evidence type="ECO:0000313" key="9">
    <source>
        <dbReference type="Proteomes" id="UP001519344"/>
    </source>
</evidence>
<dbReference type="RefSeq" id="WP_167057121.1">
    <property type="nucleotide sequence ID" value="NZ_JAAOZR010000014.1"/>
</dbReference>
<evidence type="ECO:0000313" key="8">
    <source>
        <dbReference type="EMBL" id="MBP1967177.1"/>
    </source>
</evidence>
<feature type="signal peptide" evidence="5">
    <location>
        <begin position="1"/>
        <end position="25"/>
    </location>
</feature>
<keyword evidence="4" id="KW-0472">Membrane</keyword>
<keyword evidence="9" id="KW-1185">Reference proteome</keyword>
<keyword evidence="4" id="KW-1133">Transmembrane helix</keyword>
<dbReference type="CDD" id="cd20686">
    <property type="entry name" value="CdiA-CT_Ec-like"/>
    <property type="match status" value="1"/>
</dbReference>
<feature type="compositionally biased region" description="Basic and acidic residues" evidence="3">
    <location>
        <begin position="196"/>
        <end position="210"/>
    </location>
</feature>
<evidence type="ECO:0000256" key="5">
    <source>
        <dbReference type="SAM" id="SignalP"/>
    </source>
</evidence>
<feature type="domain" description="Bacterial EndoU nuclease" evidence="6">
    <location>
        <begin position="234"/>
        <end position="362"/>
    </location>
</feature>
<evidence type="ECO:0000259" key="6">
    <source>
        <dbReference type="Pfam" id="PF14436"/>
    </source>
</evidence>
<evidence type="ECO:0000256" key="1">
    <source>
        <dbReference type="ARBA" id="ARBA00004613"/>
    </source>
</evidence>
<dbReference type="EMBL" id="JAGGKV010000029">
    <property type="protein sequence ID" value="MBP1967177.1"/>
    <property type="molecule type" value="Genomic_DNA"/>
</dbReference>
<proteinExistence type="predicted"/>
<organism evidence="8 9">
    <name type="scientific">Paenibacillus aceris</name>
    <dbReference type="NCBI Taxonomy" id="869555"/>
    <lineage>
        <taxon>Bacteria</taxon>
        <taxon>Bacillati</taxon>
        <taxon>Bacillota</taxon>
        <taxon>Bacilli</taxon>
        <taxon>Bacillales</taxon>
        <taxon>Paenibacillaceae</taxon>
        <taxon>Paenibacillus</taxon>
    </lineage>
</organism>
<dbReference type="Pfam" id="PF14449">
    <property type="entry name" value="PT-TG"/>
    <property type="match status" value="1"/>
</dbReference>
<keyword evidence="2" id="KW-0964">Secreted</keyword>
<evidence type="ECO:0000259" key="7">
    <source>
        <dbReference type="Pfam" id="PF14449"/>
    </source>
</evidence>
<accession>A0ABS4I8A5</accession>
<name>A0ABS4I8A5_9BACL</name>
<comment type="subcellular location">
    <subcellularLocation>
        <location evidence="1">Secreted</location>
    </subcellularLocation>
</comment>
<keyword evidence="4" id="KW-0812">Transmembrane</keyword>
<evidence type="ECO:0000256" key="3">
    <source>
        <dbReference type="SAM" id="MobiDB-lite"/>
    </source>
</evidence>
<dbReference type="Pfam" id="PF14436">
    <property type="entry name" value="EndoU_bacteria"/>
    <property type="match status" value="1"/>
</dbReference>
<feature type="chain" id="PRO_5046267552" description="Bacterial EndoU nuclease domain-containing protein" evidence="5">
    <location>
        <begin position="26"/>
        <end position="366"/>
    </location>
</feature>
<feature type="region of interest" description="Disordered" evidence="3">
    <location>
        <begin position="133"/>
        <end position="212"/>
    </location>
</feature>